<comment type="similarity">
    <text evidence="1 7">Belongs to the RecO family.</text>
</comment>
<comment type="caution">
    <text evidence="9">The sequence shown here is derived from an EMBL/GenBank/DDBJ whole genome shotgun (WGS) entry which is preliminary data.</text>
</comment>
<evidence type="ECO:0000256" key="6">
    <source>
        <dbReference type="ARBA" id="ARBA00033409"/>
    </source>
</evidence>
<dbReference type="HAMAP" id="MF_00201">
    <property type="entry name" value="RecO"/>
    <property type="match status" value="1"/>
</dbReference>
<accession>A0A7C9LT06</accession>
<keyword evidence="3 7" id="KW-0227">DNA damage</keyword>
<sequence length="244" mass="26604">MEWRDQGIVLSVRRHGETSAIVEVFTPEHGRHAGVVRGGASRRMTPVLQPGAQLDLTWRARLEDHIGAFRVEPLRSRAAGLMGDRLALAGLNAVTGLLLFVLPEREAHRALYDRSEVLLDLLGQGDVWPLAYLQWELALLEEMGFGLDLSSCAVMGPAANDLSYVSPRTGRAVSRAGAGEWADRLLPLPACLLGHGPAPDRGVAEGLRTTGHFLRAHLAPALGNHPLPDVRDRFVEAFKKRIAE</sequence>
<evidence type="ECO:0000256" key="5">
    <source>
        <dbReference type="ARBA" id="ARBA00023204"/>
    </source>
</evidence>
<comment type="function">
    <text evidence="7">Involved in DNA repair and RecF pathway recombination.</text>
</comment>
<feature type="domain" description="DNA replication/recombination mediator RecO N-terminal" evidence="8">
    <location>
        <begin position="1"/>
        <end position="75"/>
    </location>
</feature>
<evidence type="ECO:0000256" key="7">
    <source>
        <dbReference type="HAMAP-Rule" id="MF_00201"/>
    </source>
</evidence>
<dbReference type="GO" id="GO:0006310">
    <property type="term" value="P:DNA recombination"/>
    <property type="evidence" value="ECO:0007669"/>
    <property type="project" value="UniProtKB-UniRule"/>
</dbReference>
<keyword evidence="4 7" id="KW-0233">DNA recombination</keyword>
<dbReference type="EMBL" id="VENJ01000018">
    <property type="protein sequence ID" value="MTJ05496.1"/>
    <property type="molecule type" value="Genomic_DNA"/>
</dbReference>
<dbReference type="GO" id="GO:0043590">
    <property type="term" value="C:bacterial nucleoid"/>
    <property type="evidence" value="ECO:0007669"/>
    <property type="project" value="TreeGrafter"/>
</dbReference>
<dbReference type="PANTHER" id="PTHR33991">
    <property type="entry name" value="DNA REPAIR PROTEIN RECO"/>
    <property type="match status" value="1"/>
</dbReference>
<dbReference type="RefSeq" id="WP_273250266.1">
    <property type="nucleotide sequence ID" value="NZ_VENJ01000018.1"/>
</dbReference>
<proteinExistence type="inferred from homology"/>
<dbReference type="NCBIfam" id="TIGR00613">
    <property type="entry name" value="reco"/>
    <property type="match status" value="1"/>
</dbReference>
<dbReference type="Pfam" id="PF11967">
    <property type="entry name" value="RecO_N"/>
    <property type="match status" value="1"/>
</dbReference>
<dbReference type="SUPFAM" id="SSF57863">
    <property type="entry name" value="ArfGap/RecO-like zinc finger"/>
    <property type="match status" value="1"/>
</dbReference>
<evidence type="ECO:0000256" key="4">
    <source>
        <dbReference type="ARBA" id="ARBA00023172"/>
    </source>
</evidence>
<dbReference type="Pfam" id="PF02565">
    <property type="entry name" value="RecO_C"/>
    <property type="match status" value="1"/>
</dbReference>
<dbReference type="InterPro" id="IPR042242">
    <property type="entry name" value="RecO_C"/>
</dbReference>
<dbReference type="PANTHER" id="PTHR33991:SF1">
    <property type="entry name" value="DNA REPAIR PROTEIN RECO"/>
    <property type="match status" value="1"/>
</dbReference>
<name>A0A7C9LT06_9RHOB</name>
<dbReference type="SUPFAM" id="SSF50249">
    <property type="entry name" value="Nucleic acid-binding proteins"/>
    <property type="match status" value="1"/>
</dbReference>
<dbReference type="InterPro" id="IPR022572">
    <property type="entry name" value="DNA_rep/recomb_RecO_N"/>
</dbReference>
<protein>
    <recommendedName>
        <fullName evidence="2 7">DNA repair protein RecO</fullName>
    </recommendedName>
    <alternativeName>
        <fullName evidence="6 7">Recombination protein O</fullName>
    </alternativeName>
</protein>
<evidence type="ECO:0000313" key="10">
    <source>
        <dbReference type="Proteomes" id="UP000483078"/>
    </source>
</evidence>
<dbReference type="Proteomes" id="UP000483078">
    <property type="component" value="Unassembled WGS sequence"/>
</dbReference>
<dbReference type="InterPro" id="IPR012340">
    <property type="entry name" value="NA-bd_OB-fold"/>
</dbReference>
<dbReference type="InterPro" id="IPR037278">
    <property type="entry name" value="ARFGAP/RecO"/>
</dbReference>
<dbReference type="GO" id="GO:0006302">
    <property type="term" value="P:double-strand break repair"/>
    <property type="evidence" value="ECO:0007669"/>
    <property type="project" value="TreeGrafter"/>
</dbReference>
<dbReference type="AlphaFoldDB" id="A0A7C9LT06"/>
<dbReference type="InterPro" id="IPR003717">
    <property type="entry name" value="RecO"/>
</dbReference>
<dbReference type="Gene3D" id="2.40.50.140">
    <property type="entry name" value="Nucleic acid-binding proteins"/>
    <property type="match status" value="1"/>
</dbReference>
<reference evidence="9 10" key="1">
    <citation type="submission" date="2019-06" db="EMBL/GenBank/DDBJ databases">
        <title>Enrichment of Autotrophic Halophilic Microorganisms from Red Sea Brine Pool Using Microbial Electrosynthesis System.</title>
        <authorList>
            <person name="Alqahtani M.F."/>
            <person name="Bajracharya S."/>
            <person name="Katuri K.P."/>
            <person name="Ali M."/>
            <person name="Saikaly P.E."/>
        </authorList>
    </citation>
    <scope>NUCLEOTIDE SEQUENCE [LARGE SCALE GENOMIC DNA]</scope>
    <source>
        <strain evidence="9">MES6</strain>
    </source>
</reference>
<dbReference type="Gene3D" id="1.20.1440.120">
    <property type="entry name" value="Recombination protein O, C-terminal domain"/>
    <property type="match status" value="1"/>
</dbReference>
<evidence type="ECO:0000256" key="2">
    <source>
        <dbReference type="ARBA" id="ARBA00021310"/>
    </source>
</evidence>
<keyword evidence="5 7" id="KW-0234">DNA repair</keyword>
<evidence type="ECO:0000259" key="8">
    <source>
        <dbReference type="Pfam" id="PF11967"/>
    </source>
</evidence>
<evidence type="ECO:0000256" key="3">
    <source>
        <dbReference type="ARBA" id="ARBA00022763"/>
    </source>
</evidence>
<organism evidence="9 10">
    <name type="scientific">Sediminimonas qiaohouensis</name>
    <dbReference type="NCBI Taxonomy" id="552061"/>
    <lineage>
        <taxon>Bacteria</taxon>
        <taxon>Pseudomonadati</taxon>
        <taxon>Pseudomonadota</taxon>
        <taxon>Alphaproteobacteria</taxon>
        <taxon>Rhodobacterales</taxon>
        <taxon>Roseobacteraceae</taxon>
        <taxon>Sediminimonas</taxon>
    </lineage>
</organism>
<evidence type="ECO:0000256" key="1">
    <source>
        <dbReference type="ARBA" id="ARBA00007452"/>
    </source>
</evidence>
<gene>
    <name evidence="7 9" type="primary">recO</name>
    <name evidence="9" type="ORF">FH759_12485</name>
</gene>
<evidence type="ECO:0000313" key="9">
    <source>
        <dbReference type="EMBL" id="MTJ05496.1"/>
    </source>
</evidence>